<proteinExistence type="inferred from homology"/>
<dbReference type="Pfam" id="PF18318">
    <property type="entry name" value="Gln-synt_C-ter"/>
    <property type="match status" value="1"/>
</dbReference>
<evidence type="ECO:0000259" key="3">
    <source>
        <dbReference type="PROSITE" id="PS51986"/>
    </source>
</evidence>
<dbReference type="InterPro" id="IPR052725">
    <property type="entry name" value="GS_Type-3"/>
</dbReference>
<comment type="similarity">
    <text evidence="1 2">Belongs to the glutamine synthetase family.</text>
</comment>
<dbReference type="EC" id="6.3.1.2" evidence="5"/>
<evidence type="ECO:0000256" key="1">
    <source>
        <dbReference type="PROSITE-ProRule" id="PRU01330"/>
    </source>
</evidence>
<dbReference type="EMBL" id="UGTH01000001">
    <property type="protein sequence ID" value="SUB75757.1"/>
    <property type="molecule type" value="Genomic_DNA"/>
</dbReference>
<evidence type="ECO:0000259" key="4">
    <source>
        <dbReference type="PROSITE" id="PS51987"/>
    </source>
</evidence>
<dbReference type="InterPro" id="IPR040577">
    <property type="entry name" value="Gln-synt_C"/>
</dbReference>
<protein>
    <submittedName>
        <fullName evidence="5">Glutamine synthetase</fullName>
        <ecNumber evidence="5">6.3.1.2</ecNumber>
    </submittedName>
</protein>
<dbReference type="InterPro" id="IPR008147">
    <property type="entry name" value="Gln_synt_N"/>
</dbReference>
<evidence type="ECO:0000313" key="5">
    <source>
        <dbReference type="EMBL" id="SUB75757.1"/>
    </source>
</evidence>
<dbReference type="RefSeq" id="WP_004821031.1">
    <property type="nucleotide sequence ID" value="NZ_UGTH01000001.1"/>
</dbReference>
<dbReference type="PROSITE" id="PS00181">
    <property type="entry name" value="GLNA_ATP"/>
    <property type="match status" value="1"/>
</dbReference>
<dbReference type="GO" id="GO:0004356">
    <property type="term" value="F:glutamine synthetase activity"/>
    <property type="evidence" value="ECO:0007669"/>
    <property type="project" value="UniProtKB-EC"/>
</dbReference>
<reference evidence="5 6" key="1">
    <citation type="submission" date="2018-06" db="EMBL/GenBank/DDBJ databases">
        <authorList>
            <consortium name="Pathogen Informatics"/>
            <person name="Doyle S."/>
        </authorList>
    </citation>
    <scope>NUCLEOTIDE SEQUENCE [LARGE SCALE GENOMIC DNA]</scope>
    <source>
        <strain evidence="5 6">NCTC11088</strain>
    </source>
</reference>
<gene>
    <name evidence="5" type="primary">glnA</name>
    <name evidence="5" type="ORF">NCTC11088_01560</name>
</gene>
<dbReference type="Pfam" id="PF00120">
    <property type="entry name" value="Gln-synt_C"/>
    <property type="match status" value="1"/>
</dbReference>
<sequence length="683" mass="78927">MENFGKMTFNKARMKERLPHSVYIKWKEVVRNNLELDRDTADAIAHAMKEWAIENNATHYSHWFFPLNGLTAKKMEAFIDRTDNEPLMRFSGKELIKGEPDASSFPSGGIRSTFEARGYTYWDVTANSFIIDNVLYIPTVFVAFTGEKLDTRAPLLSSTNRLSKIGSDIMNILEKKHTYRMRVKVGLEQEFFLIDRDLYNKRIDLACTGRTLFGARPPKAQELEDHYFGIIPERVEKFYREVDEKLWSLGIYAKTEHNEVAPGQFEVAILFENVNIAVDDNQLCMDILKSVAKKHNMVCLLHEKPFKGVNGSGKHNNYSIATNYGLNCFDPGDNPEENLPFLVFVSALIEVVHRNQTLLRIASSNVSNDHRLGGNEAPPAIVSMFLGTDLEDVFRKISDTNYKPKTKFEPMRIETLGEVPSDKADRNRTASVAFTGNKFEFRMLGSSKSAAELNIVINTAMSDALERMYEELKNAVDIKETVYNIVRDRMEKYSGVIYDKDNYSEEWVQEANRRGLKNHKTLFDALKAVKDENCYEIFYKQDIFSKVELEAIYKIAYEEIKQVHLLELRTMQEVIQKQIIPVAMKQAVAYGKYLDTIENPVVRAELELFNDSITELYNLREEMVELHDRLETDEDIFKSTEELQKNATMLLEKVRNIIDELELRISEKINYIPTYREMFNSLV</sequence>
<dbReference type="Proteomes" id="UP000254777">
    <property type="component" value="Unassembled WGS sequence"/>
</dbReference>
<dbReference type="SUPFAM" id="SSF55931">
    <property type="entry name" value="Glutamine synthetase/guanido kinase"/>
    <property type="match status" value="1"/>
</dbReference>
<dbReference type="InterPro" id="IPR014746">
    <property type="entry name" value="Gln_synth/guanido_kin_cat_dom"/>
</dbReference>
<dbReference type="GO" id="GO:0006542">
    <property type="term" value="P:glutamine biosynthetic process"/>
    <property type="evidence" value="ECO:0007669"/>
    <property type="project" value="InterPro"/>
</dbReference>
<evidence type="ECO:0000313" key="6">
    <source>
        <dbReference type="Proteomes" id="UP000254777"/>
    </source>
</evidence>
<dbReference type="InterPro" id="IPR008146">
    <property type="entry name" value="Gln_synth_cat_dom"/>
</dbReference>
<dbReference type="PANTHER" id="PTHR42974">
    <property type="entry name" value="GLUTAMINE SYNTHETASE"/>
    <property type="match status" value="1"/>
</dbReference>
<keyword evidence="5" id="KW-0436">Ligase</keyword>
<dbReference type="SMART" id="SM01230">
    <property type="entry name" value="Gln-synt_C"/>
    <property type="match status" value="1"/>
</dbReference>
<dbReference type="PROSITE" id="PS51986">
    <property type="entry name" value="GS_BETA_GRASP"/>
    <property type="match status" value="1"/>
</dbReference>
<organism evidence="5 6">
    <name type="scientific">Peptoniphilus indolicus</name>
    <dbReference type="NCBI Taxonomy" id="33030"/>
    <lineage>
        <taxon>Bacteria</taxon>
        <taxon>Bacillati</taxon>
        <taxon>Bacillota</taxon>
        <taxon>Tissierellia</taxon>
        <taxon>Tissierellales</taxon>
        <taxon>Peptoniphilaceae</taxon>
        <taxon>Peptoniphilus</taxon>
    </lineage>
</organism>
<feature type="domain" description="GS catalytic" evidence="4">
    <location>
        <begin position="165"/>
        <end position="579"/>
    </location>
</feature>
<dbReference type="InterPro" id="IPR022147">
    <property type="entry name" value="GSIII_N"/>
</dbReference>
<feature type="domain" description="GS beta-grasp" evidence="3">
    <location>
        <begin position="58"/>
        <end position="146"/>
    </location>
</feature>
<dbReference type="AlphaFoldDB" id="A0A379DCY4"/>
<dbReference type="PANTHER" id="PTHR42974:SF1">
    <property type="entry name" value="TYPE-3 GLUTAMINE SYNTHETASE"/>
    <property type="match status" value="1"/>
</dbReference>
<dbReference type="PROSITE" id="PS51987">
    <property type="entry name" value="GS_CATALYTIC"/>
    <property type="match status" value="1"/>
</dbReference>
<name>A0A379DCY4_9FIRM</name>
<accession>A0A379DCY4</accession>
<dbReference type="Gene3D" id="3.30.590.10">
    <property type="entry name" value="Glutamine synthetase/guanido kinase, catalytic domain"/>
    <property type="match status" value="1"/>
</dbReference>
<dbReference type="Pfam" id="PF12437">
    <property type="entry name" value="GSIII_N"/>
    <property type="match status" value="1"/>
</dbReference>
<dbReference type="InterPro" id="IPR027303">
    <property type="entry name" value="Gln_synth_gly_rich_site"/>
</dbReference>
<evidence type="ECO:0000256" key="2">
    <source>
        <dbReference type="RuleBase" id="RU000384"/>
    </source>
</evidence>